<dbReference type="CDD" id="cd06261">
    <property type="entry name" value="TM_PBP2"/>
    <property type="match status" value="1"/>
</dbReference>
<evidence type="ECO:0000256" key="2">
    <source>
        <dbReference type="ARBA" id="ARBA00022448"/>
    </source>
</evidence>
<dbReference type="PANTHER" id="PTHR30043:SF1">
    <property type="entry name" value="ABC TRANSPORT SYSTEM PERMEASE PROTEIN P69"/>
    <property type="match status" value="1"/>
</dbReference>
<dbReference type="PANTHER" id="PTHR30043">
    <property type="entry name" value="PHOSPHONATES TRANSPORT SYSTEM PERMEASE PROTEIN"/>
    <property type="match status" value="1"/>
</dbReference>
<sequence length="261" mass="29218">MNIDIFKKRRRQATIVAAILIALTLFSMFITEYDFAKSFTSIPKAIIWMFRNFYPDAKSMTRLPSILLKLNETVFLSIASTTTAGILALFFSLFGSKTTKVNNILSTLSRLTASAFRNIPDAVWAMIMLFSFGQNALTGYFALFFVTFGVLTRAFIETIDEVSYEAVEALQATGASYLEIVFQAVIPSGIPQMISWILFMIETNIRSSTLIGILTGTGIGYTFNMYYKGLNYNAASLVVIAIVLMVFLIEFVSNYVRRVVL</sequence>
<dbReference type="RefSeq" id="WP_054876849.1">
    <property type="nucleotide sequence ID" value="NZ_LKET01000067.1"/>
</dbReference>
<reference evidence="9 10" key="1">
    <citation type="submission" date="2015-09" db="EMBL/GenBank/DDBJ databases">
        <title>Genome sequence of Oxobacter pfennigii DSM 3222.</title>
        <authorList>
            <person name="Poehlein A."/>
            <person name="Bengelsdorf F.R."/>
            <person name="Schiel-Bengelsdorf B."/>
            <person name="Duerre P."/>
            <person name="Daniel R."/>
        </authorList>
    </citation>
    <scope>NUCLEOTIDE SEQUENCE [LARGE SCALE GENOMIC DNA]</scope>
    <source>
        <strain evidence="9 10">DSM 3222</strain>
    </source>
</reference>
<keyword evidence="2 7" id="KW-0813">Transport</keyword>
<dbReference type="PROSITE" id="PS50928">
    <property type="entry name" value="ABC_TM1"/>
    <property type="match status" value="1"/>
</dbReference>
<keyword evidence="10" id="KW-1185">Reference proteome</keyword>
<dbReference type="InterPro" id="IPR000515">
    <property type="entry name" value="MetI-like"/>
</dbReference>
<evidence type="ECO:0000313" key="9">
    <source>
        <dbReference type="EMBL" id="KPU42582.1"/>
    </source>
</evidence>
<dbReference type="PATRIC" id="fig|36849.3.peg.4109"/>
<dbReference type="Proteomes" id="UP000050326">
    <property type="component" value="Unassembled WGS sequence"/>
</dbReference>
<organism evidence="9 10">
    <name type="scientific">Oxobacter pfennigii</name>
    <dbReference type="NCBI Taxonomy" id="36849"/>
    <lineage>
        <taxon>Bacteria</taxon>
        <taxon>Bacillati</taxon>
        <taxon>Bacillota</taxon>
        <taxon>Clostridia</taxon>
        <taxon>Eubacteriales</taxon>
        <taxon>Clostridiaceae</taxon>
        <taxon>Oxobacter</taxon>
    </lineage>
</organism>
<feature type="transmembrane region" description="Helical" evidence="7">
    <location>
        <begin position="177"/>
        <end position="201"/>
    </location>
</feature>
<dbReference type="EMBL" id="LKET01000067">
    <property type="protein sequence ID" value="KPU42582.1"/>
    <property type="molecule type" value="Genomic_DNA"/>
</dbReference>
<accession>A0A0P8WWC3</accession>
<evidence type="ECO:0000256" key="6">
    <source>
        <dbReference type="ARBA" id="ARBA00023136"/>
    </source>
</evidence>
<dbReference type="InterPro" id="IPR035906">
    <property type="entry name" value="MetI-like_sf"/>
</dbReference>
<feature type="transmembrane region" description="Helical" evidence="7">
    <location>
        <begin position="207"/>
        <end position="227"/>
    </location>
</feature>
<gene>
    <name evidence="9" type="primary">phnE_2</name>
    <name evidence="9" type="ORF">OXPF_38820</name>
</gene>
<evidence type="ECO:0000256" key="3">
    <source>
        <dbReference type="ARBA" id="ARBA00022475"/>
    </source>
</evidence>
<keyword evidence="3" id="KW-1003">Cell membrane</keyword>
<name>A0A0P8WWC3_9CLOT</name>
<keyword evidence="5 7" id="KW-1133">Transmembrane helix</keyword>
<dbReference type="Pfam" id="PF00528">
    <property type="entry name" value="BPD_transp_1"/>
    <property type="match status" value="1"/>
</dbReference>
<keyword evidence="6 7" id="KW-0472">Membrane</keyword>
<dbReference type="GO" id="GO:0005886">
    <property type="term" value="C:plasma membrane"/>
    <property type="evidence" value="ECO:0007669"/>
    <property type="project" value="UniProtKB-SubCell"/>
</dbReference>
<feature type="transmembrane region" description="Helical" evidence="7">
    <location>
        <begin position="12"/>
        <end position="30"/>
    </location>
</feature>
<dbReference type="Gene3D" id="1.10.3720.10">
    <property type="entry name" value="MetI-like"/>
    <property type="match status" value="1"/>
</dbReference>
<evidence type="ECO:0000259" key="8">
    <source>
        <dbReference type="PROSITE" id="PS50928"/>
    </source>
</evidence>
<feature type="domain" description="ABC transmembrane type-1" evidence="8">
    <location>
        <begin position="70"/>
        <end position="253"/>
    </location>
</feature>
<dbReference type="AlphaFoldDB" id="A0A0P8WWC3"/>
<evidence type="ECO:0000256" key="4">
    <source>
        <dbReference type="ARBA" id="ARBA00022692"/>
    </source>
</evidence>
<dbReference type="SUPFAM" id="SSF161098">
    <property type="entry name" value="MetI-like"/>
    <property type="match status" value="1"/>
</dbReference>
<evidence type="ECO:0000256" key="1">
    <source>
        <dbReference type="ARBA" id="ARBA00004651"/>
    </source>
</evidence>
<comment type="caution">
    <text evidence="9">The sequence shown here is derived from an EMBL/GenBank/DDBJ whole genome shotgun (WGS) entry which is preliminary data.</text>
</comment>
<evidence type="ECO:0000313" key="10">
    <source>
        <dbReference type="Proteomes" id="UP000050326"/>
    </source>
</evidence>
<proteinExistence type="inferred from homology"/>
<evidence type="ECO:0000256" key="7">
    <source>
        <dbReference type="RuleBase" id="RU363032"/>
    </source>
</evidence>
<protein>
    <submittedName>
        <fullName evidence="9">Phosphate-import permease protein PhnE</fullName>
    </submittedName>
</protein>
<evidence type="ECO:0000256" key="5">
    <source>
        <dbReference type="ARBA" id="ARBA00022989"/>
    </source>
</evidence>
<feature type="transmembrane region" description="Helical" evidence="7">
    <location>
        <begin position="74"/>
        <end position="94"/>
    </location>
</feature>
<comment type="similarity">
    <text evidence="7">Belongs to the binding-protein-dependent transport system permease family.</text>
</comment>
<dbReference type="GO" id="GO:0055085">
    <property type="term" value="P:transmembrane transport"/>
    <property type="evidence" value="ECO:0007669"/>
    <property type="project" value="InterPro"/>
</dbReference>
<dbReference type="STRING" id="36849.OXPF_38820"/>
<dbReference type="OrthoDB" id="358217at2"/>
<comment type="subcellular location">
    <subcellularLocation>
        <location evidence="1 7">Cell membrane</location>
        <topology evidence="1 7">Multi-pass membrane protein</topology>
    </subcellularLocation>
</comment>
<keyword evidence="4 7" id="KW-0812">Transmembrane</keyword>
<feature type="transmembrane region" description="Helical" evidence="7">
    <location>
        <begin position="234"/>
        <end position="256"/>
    </location>
</feature>